<accession>A0A2T0Q2I7</accession>
<dbReference type="EMBL" id="PVZC01000005">
    <property type="protein sequence ID" value="PRX98006.1"/>
    <property type="molecule type" value="Genomic_DNA"/>
</dbReference>
<evidence type="ECO:0000313" key="4">
    <source>
        <dbReference type="Proteomes" id="UP000237846"/>
    </source>
</evidence>
<dbReference type="RefSeq" id="WP_106247894.1">
    <property type="nucleotide sequence ID" value="NZ_PVZC01000005.1"/>
</dbReference>
<dbReference type="FunFam" id="3.40.50.720:FF:000084">
    <property type="entry name" value="Short-chain dehydrogenase reductase"/>
    <property type="match status" value="1"/>
</dbReference>
<dbReference type="PANTHER" id="PTHR43639:SF1">
    <property type="entry name" value="SHORT-CHAIN DEHYDROGENASE_REDUCTASE FAMILY PROTEIN"/>
    <property type="match status" value="1"/>
</dbReference>
<dbReference type="Gene3D" id="3.40.50.720">
    <property type="entry name" value="NAD(P)-binding Rossmann-like Domain"/>
    <property type="match status" value="1"/>
</dbReference>
<comment type="similarity">
    <text evidence="1">Belongs to the short-chain dehydrogenases/reductases (SDR) family.</text>
</comment>
<dbReference type="InterPro" id="IPR020904">
    <property type="entry name" value="Sc_DH/Rdtase_CS"/>
</dbReference>
<proteinExistence type="inferred from homology"/>
<organism evidence="3 4">
    <name type="scientific">Allonocardiopsis opalescens</name>
    <dbReference type="NCBI Taxonomy" id="1144618"/>
    <lineage>
        <taxon>Bacteria</taxon>
        <taxon>Bacillati</taxon>
        <taxon>Actinomycetota</taxon>
        <taxon>Actinomycetes</taxon>
        <taxon>Streptosporangiales</taxon>
        <taxon>Allonocardiopsis</taxon>
    </lineage>
</organism>
<evidence type="ECO:0000256" key="2">
    <source>
        <dbReference type="ARBA" id="ARBA00023002"/>
    </source>
</evidence>
<evidence type="ECO:0000313" key="3">
    <source>
        <dbReference type="EMBL" id="PRX98006.1"/>
    </source>
</evidence>
<reference evidence="3 4" key="1">
    <citation type="submission" date="2018-03" db="EMBL/GenBank/DDBJ databases">
        <title>Genomic Encyclopedia of Archaeal and Bacterial Type Strains, Phase II (KMG-II): from individual species to whole genera.</title>
        <authorList>
            <person name="Goeker M."/>
        </authorList>
    </citation>
    <scope>NUCLEOTIDE SEQUENCE [LARGE SCALE GENOMIC DNA]</scope>
    <source>
        <strain evidence="3 4">DSM 45601</strain>
    </source>
</reference>
<dbReference type="AlphaFoldDB" id="A0A2T0Q2I7"/>
<dbReference type="PANTHER" id="PTHR43639">
    <property type="entry name" value="OXIDOREDUCTASE, SHORT-CHAIN DEHYDROGENASE/REDUCTASE FAMILY (AFU_ORTHOLOGUE AFUA_5G02870)"/>
    <property type="match status" value="1"/>
</dbReference>
<dbReference type="SUPFAM" id="SSF51735">
    <property type="entry name" value="NAD(P)-binding Rossmann-fold domains"/>
    <property type="match status" value="1"/>
</dbReference>
<protein>
    <submittedName>
        <fullName evidence="3">3-oxoacyl-[acyl-carrier-protein] reductase</fullName>
    </submittedName>
</protein>
<keyword evidence="2" id="KW-0560">Oxidoreductase</keyword>
<dbReference type="GO" id="GO:0016491">
    <property type="term" value="F:oxidoreductase activity"/>
    <property type="evidence" value="ECO:0007669"/>
    <property type="project" value="UniProtKB-KW"/>
</dbReference>
<keyword evidence="4" id="KW-1185">Reference proteome</keyword>
<dbReference type="PRINTS" id="PR00080">
    <property type="entry name" value="SDRFAMILY"/>
</dbReference>
<dbReference type="InterPro" id="IPR036291">
    <property type="entry name" value="NAD(P)-bd_dom_sf"/>
</dbReference>
<dbReference type="PRINTS" id="PR00081">
    <property type="entry name" value="GDHRDH"/>
</dbReference>
<dbReference type="InterPro" id="IPR002347">
    <property type="entry name" value="SDR_fam"/>
</dbReference>
<gene>
    <name evidence="3" type="ORF">CLV72_105359</name>
</gene>
<evidence type="ECO:0000256" key="1">
    <source>
        <dbReference type="ARBA" id="ARBA00006484"/>
    </source>
</evidence>
<name>A0A2T0Q2I7_9ACTN</name>
<dbReference type="PROSITE" id="PS00061">
    <property type="entry name" value="ADH_SHORT"/>
    <property type="match status" value="1"/>
</dbReference>
<dbReference type="NCBIfam" id="NF005559">
    <property type="entry name" value="PRK07231.1"/>
    <property type="match status" value="1"/>
</dbReference>
<comment type="caution">
    <text evidence="3">The sequence shown here is derived from an EMBL/GenBank/DDBJ whole genome shotgun (WGS) entry which is preliminary data.</text>
</comment>
<dbReference type="Proteomes" id="UP000237846">
    <property type="component" value="Unassembled WGS sequence"/>
</dbReference>
<dbReference type="Pfam" id="PF13561">
    <property type="entry name" value="adh_short_C2"/>
    <property type="match status" value="1"/>
</dbReference>
<dbReference type="OrthoDB" id="4350228at2"/>
<sequence length="247" mass="25763">MPAERVALVTGGSRGIGRAIAERLAGDGYSVIVNYLESEAAAEEVVAGLPEGVRGLAVQADVSRREDVSAMARRVSDEFGRLDLLVNNAGQTLVGDWRTLDPATWDRVLQINLTGVFNCVQALAPLIARTSDQGRIVNIGSVYADIGTGFVAGYVSAKSAVRTLTRVFATELAPDILVNAIAPGDIDTEMTRSAGPEFIAATIDKTPLKRLGTPVEIAAVVAFLASPAAAFITGQTITVDGGRGLPS</sequence>